<dbReference type="EMBL" id="RCNU01000005">
    <property type="protein sequence ID" value="RWQ95728.1"/>
    <property type="molecule type" value="Genomic_DNA"/>
</dbReference>
<dbReference type="Gene3D" id="3.10.110.10">
    <property type="entry name" value="Ubiquitin Conjugating Enzyme"/>
    <property type="match status" value="1"/>
</dbReference>
<dbReference type="PANTHER" id="PTHR24068">
    <property type="entry name" value="UBIQUITIN-CONJUGATING ENZYME E2"/>
    <property type="match status" value="1"/>
</dbReference>
<dbReference type="PROSITE" id="PS00183">
    <property type="entry name" value="UBC_1"/>
    <property type="match status" value="1"/>
</dbReference>
<feature type="compositionally biased region" description="Low complexity" evidence="4">
    <location>
        <begin position="398"/>
        <end position="419"/>
    </location>
</feature>
<dbReference type="Pfam" id="PF00179">
    <property type="entry name" value="UQ_con"/>
    <property type="match status" value="1"/>
</dbReference>
<dbReference type="RefSeq" id="XP_028485373.1">
    <property type="nucleotide sequence ID" value="XM_028626731.1"/>
</dbReference>
<evidence type="ECO:0000256" key="1">
    <source>
        <dbReference type="ARBA" id="ARBA00022679"/>
    </source>
</evidence>
<dbReference type="PROSITE" id="PS50127">
    <property type="entry name" value="UBC_2"/>
    <property type="match status" value="1"/>
</dbReference>
<organism evidence="6 7">
    <name type="scientific">Byssochlamys spectabilis</name>
    <name type="common">Paecilomyces variotii</name>
    <dbReference type="NCBI Taxonomy" id="264951"/>
    <lineage>
        <taxon>Eukaryota</taxon>
        <taxon>Fungi</taxon>
        <taxon>Dikarya</taxon>
        <taxon>Ascomycota</taxon>
        <taxon>Pezizomycotina</taxon>
        <taxon>Eurotiomycetes</taxon>
        <taxon>Eurotiomycetidae</taxon>
        <taxon>Eurotiales</taxon>
        <taxon>Thermoascaceae</taxon>
        <taxon>Paecilomyces</taxon>
    </lineage>
</organism>
<feature type="region of interest" description="Disordered" evidence="4">
    <location>
        <begin position="363"/>
        <end position="447"/>
    </location>
</feature>
<dbReference type="InterPro" id="IPR000608">
    <property type="entry name" value="UBC"/>
</dbReference>
<reference evidence="6 7" key="1">
    <citation type="journal article" date="2018" name="Front. Microbiol.">
        <title>Genomic and genetic insights into a cosmopolitan fungus, Paecilomyces variotii (Eurotiales).</title>
        <authorList>
            <person name="Urquhart A.S."/>
            <person name="Mondo S.J."/>
            <person name="Makela M.R."/>
            <person name="Hane J.K."/>
            <person name="Wiebenga A."/>
            <person name="He G."/>
            <person name="Mihaltcheva S."/>
            <person name="Pangilinan J."/>
            <person name="Lipzen A."/>
            <person name="Barry K."/>
            <person name="de Vries R.P."/>
            <person name="Grigoriev I.V."/>
            <person name="Idnurm A."/>
        </authorList>
    </citation>
    <scope>NUCLEOTIDE SEQUENCE [LARGE SCALE GENOMIC DNA]</scope>
    <source>
        <strain evidence="6 7">CBS 101075</strain>
    </source>
</reference>
<feature type="domain" description="UBC core" evidence="5">
    <location>
        <begin position="3"/>
        <end position="157"/>
    </location>
</feature>
<proteinExistence type="predicted"/>
<accession>A0A443HV80</accession>
<gene>
    <name evidence="6" type="ORF">C8Q69DRAFT_264664</name>
</gene>
<dbReference type="SUPFAM" id="SSF54495">
    <property type="entry name" value="UBC-like"/>
    <property type="match status" value="1"/>
</dbReference>
<evidence type="ECO:0000256" key="4">
    <source>
        <dbReference type="SAM" id="MobiDB-lite"/>
    </source>
</evidence>
<feature type="compositionally biased region" description="Basic residues" evidence="4">
    <location>
        <begin position="438"/>
        <end position="447"/>
    </location>
</feature>
<dbReference type="Proteomes" id="UP000283841">
    <property type="component" value="Unassembled WGS sequence"/>
</dbReference>
<sequence length="447" mass="48145">MVSGFRRLAADHAALHNQDLPPNYLFLPKTALSSSSDDLTQLTILLAGPQGTPYSQGLWRLHLKVPEDYPKSPPKASFKTRIWHPNVDEATGSVCVDTLKRDWKPTLTLRDVLVTISCLLIYPNPDSALNSAAGALLQEDYETFSRQAKLMTSIHAPVPADMKEAVLEAKRRGEDAGTTIREDDEPRPTGLRKASTTHKVIMKKKPAKDGHGSIQPVEPVRPQVGRSAVDETSAGEQDVNMDMSEDEDVDPASASKENDPSLSPSPVAIVPPSPRKSVQGKRPLSVLATSTDPDMVMVDADDDEFDGMTASEKNIAANVPIEGGQYHLLPRKASKLGELSRGANAQEATDFTASARQQVYDDLNESLRIPRRNSGEGKENYGLSAGSKEKSTSMKRALTGPASPTSSTLPPTSTLLHPSKVSKPASGIRKVSAAAGKAKPRVGVRRL</sequence>
<protein>
    <submittedName>
        <fullName evidence="6">Putative ubiquitin conjugating enzyme E2</fullName>
    </submittedName>
</protein>
<evidence type="ECO:0000259" key="5">
    <source>
        <dbReference type="PROSITE" id="PS50127"/>
    </source>
</evidence>
<dbReference type="GeneID" id="39596008"/>
<dbReference type="STRING" id="264951.A0A443HV80"/>
<dbReference type="SMART" id="SM00212">
    <property type="entry name" value="UBCc"/>
    <property type="match status" value="1"/>
</dbReference>
<feature type="compositionally biased region" description="Basic and acidic residues" evidence="4">
    <location>
        <begin position="170"/>
        <end position="187"/>
    </location>
</feature>
<name>A0A443HV80_BYSSP</name>
<feature type="region of interest" description="Disordered" evidence="4">
    <location>
        <begin position="170"/>
        <end position="282"/>
    </location>
</feature>
<evidence type="ECO:0000313" key="6">
    <source>
        <dbReference type="EMBL" id="RWQ95728.1"/>
    </source>
</evidence>
<keyword evidence="2" id="KW-0833">Ubl conjugation pathway</keyword>
<keyword evidence="7" id="KW-1185">Reference proteome</keyword>
<evidence type="ECO:0000313" key="7">
    <source>
        <dbReference type="Proteomes" id="UP000283841"/>
    </source>
</evidence>
<dbReference type="AlphaFoldDB" id="A0A443HV80"/>
<evidence type="ECO:0000256" key="3">
    <source>
        <dbReference type="PROSITE-ProRule" id="PRU10133"/>
    </source>
</evidence>
<comment type="caution">
    <text evidence="6">The sequence shown here is derived from an EMBL/GenBank/DDBJ whole genome shotgun (WGS) entry which is preliminary data.</text>
</comment>
<dbReference type="CDD" id="cd23804">
    <property type="entry name" value="UBCc_UBE2S"/>
    <property type="match status" value="1"/>
</dbReference>
<evidence type="ECO:0000256" key="2">
    <source>
        <dbReference type="ARBA" id="ARBA00022786"/>
    </source>
</evidence>
<dbReference type="GO" id="GO:0016740">
    <property type="term" value="F:transferase activity"/>
    <property type="evidence" value="ECO:0007669"/>
    <property type="project" value="UniProtKB-KW"/>
</dbReference>
<dbReference type="VEuPathDB" id="FungiDB:C8Q69DRAFT_264664"/>
<dbReference type="InterPro" id="IPR023313">
    <property type="entry name" value="UBQ-conjugating_AS"/>
</dbReference>
<keyword evidence="1" id="KW-0808">Transferase</keyword>
<dbReference type="FunFam" id="3.10.110.10:FF:000077">
    <property type="entry name" value="Ubiquitin conjugating enzyme E2"/>
    <property type="match status" value="1"/>
</dbReference>
<feature type="active site" description="Glycyl thioester intermediate" evidence="3">
    <location>
        <position position="95"/>
    </location>
</feature>
<dbReference type="InterPro" id="IPR016135">
    <property type="entry name" value="UBQ-conjugating_enzyme/RWD"/>
</dbReference>